<dbReference type="Gene3D" id="1.10.287.100">
    <property type="match status" value="1"/>
</dbReference>
<dbReference type="SUPFAM" id="SSF46785">
    <property type="entry name" value="Winged helix' DNA-binding domain"/>
    <property type="match status" value="1"/>
</dbReference>
<proteinExistence type="predicted"/>
<dbReference type="PANTHER" id="PTHR39515">
    <property type="entry name" value="CONSERVED PROTEIN"/>
    <property type="match status" value="1"/>
</dbReference>
<reference evidence="2 3" key="1">
    <citation type="submission" date="2017-06" db="EMBL/GenBank/DDBJ databases">
        <title>Complete genome sequence of Nitrospirillum amazonense strain CBAmC, an endophytic nitrogen-fixing and plant growth-promoting bacterium, isolated from sugarcane.</title>
        <authorList>
            <person name="Schwab S."/>
            <person name="dos Santos Teixeira K.R."/>
            <person name="Simoes Araujo J.L."/>
            <person name="Soares Vidal M."/>
            <person name="Borges de Freitas H.R."/>
            <person name="Rivello Crivelaro A.L."/>
            <person name="Bueno de Camargo Nunes A."/>
            <person name="dos Santos C.M."/>
            <person name="Palmeira da Silva Rosa D."/>
            <person name="da Silva Padilha D."/>
            <person name="da Silva E."/>
            <person name="Araujo Terra L."/>
            <person name="Soares Mendes V."/>
            <person name="Farinelli L."/>
            <person name="Magalhaes Cruz L."/>
            <person name="Baldani J.I."/>
        </authorList>
    </citation>
    <scope>NUCLEOTIDE SEQUENCE [LARGE SCALE GENOMIC DNA]</scope>
    <source>
        <strain evidence="2 3">CBAmC</strain>
    </source>
</reference>
<dbReference type="RefSeq" id="WP_088873585.1">
    <property type="nucleotide sequence ID" value="NZ_CP022111.1"/>
</dbReference>
<dbReference type="PANTHER" id="PTHR39515:SF2">
    <property type="entry name" value="HTH-TYPE TRANSCRIPTIONAL REGULATOR RV0880"/>
    <property type="match status" value="1"/>
</dbReference>
<protein>
    <submittedName>
        <fullName evidence="2">MarR family transcriptional regulator</fullName>
    </submittedName>
</protein>
<evidence type="ECO:0000313" key="3">
    <source>
        <dbReference type="Proteomes" id="UP000197153"/>
    </source>
</evidence>
<feature type="domain" description="HTH marR-type" evidence="1">
    <location>
        <begin position="22"/>
        <end position="153"/>
    </location>
</feature>
<organism evidence="2 3">
    <name type="scientific">Nitrospirillum viridazoti CBAmc</name>
    <dbReference type="NCBI Taxonomy" id="1441467"/>
    <lineage>
        <taxon>Bacteria</taxon>
        <taxon>Pseudomonadati</taxon>
        <taxon>Pseudomonadota</taxon>
        <taxon>Alphaproteobacteria</taxon>
        <taxon>Rhodospirillales</taxon>
        <taxon>Azospirillaceae</taxon>
        <taxon>Nitrospirillum</taxon>
        <taxon>Nitrospirillum viridazoti</taxon>
    </lineage>
</organism>
<dbReference type="Gene3D" id="1.10.10.10">
    <property type="entry name" value="Winged helix-like DNA-binding domain superfamily/Winged helix DNA-binding domain"/>
    <property type="match status" value="1"/>
</dbReference>
<dbReference type="KEGG" id="nao:Y958_19480"/>
<dbReference type="GO" id="GO:0003700">
    <property type="term" value="F:DNA-binding transcription factor activity"/>
    <property type="evidence" value="ECO:0007669"/>
    <property type="project" value="InterPro"/>
</dbReference>
<dbReference type="SMART" id="SM00347">
    <property type="entry name" value="HTH_MARR"/>
    <property type="match status" value="1"/>
</dbReference>
<dbReference type="PROSITE" id="PS50995">
    <property type="entry name" value="HTH_MARR_2"/>
    <property type="match status" value="1"/>
</dbReference>
<dbReference type="InterPro" id="IPR052526">
    <property type="entry name" value="HTH-type_Bedaq_tolerance"/>
</dbReference>
<evidence type="ECO:0000259" key="1">
    <source>
        <dbReference type="PROSITE" id="PS50995"/>
    </source>
</evidence>
<name>A0A248JWF6_9PROT</name>
<dbReference type="InterPro" id="IPR036388">
    <property type="entry name" value="WH-like_DNA-bd_sf"/>
</dbReference>
<dbReference type="AlphaFoldDB" id="A0A248JWF6"/>
<dbReference type="InterPro" id="IPR036390">
    <property type="entry name" value="WH_DNA-bd_sf"/>
</dbReference>
<dbReference type="Pfam" id="PF12802">
    <property type="entry name" value="MarR_2"/>
    <property type="match status" value="1"/>
</dbReference>
<keyword evidence="3" id="KW-1185">Reference proteome</keyword>
<dbReference type="EMBL" id="CP022111">
    <property type="protein sequence ID" value="ASG23047.1"/>
    <property type="molecule type" value="Genomic_DNA"/>
</dbReference>
<gene>
    <name evidence="2" type="ORF">Y958_19480</name>
</gene>
<dbReference type="InterPro" id="IPR000835">
    <property type="entry name" value="HTH_MarR-typ"/>
</dbReference>
<evidence type="ECO:0000313" key="2">
    <source>
        <dbReference type="EMBL" id="ASG23047.1"/>
    </source>
</evidence>
<dbReference type="Proteomes" id="UP000197153">
    <property type="component" value="Chromosome 2"/>
</dbReference>
<accession>A0A248JWF6</accession>
<sequence>MNDPLDRPDAGDPDASAVMATAVELRVVMGLLRRKLREQANVGDLTPSQIAVLRRLDGGPATVTALAKAEGVRSQSMGATVAALEAAGLVMGSPDPADGRQTLWDLTPACRERLRVGRALHEDWLFRAMRSRLTPDERAELGRAVDLLKRLVADAPDGGLS</sequence>